<dbReference type="Gene3D" id="2.70.98.70">
    <property type="match status" value="1"/>
</dbReference>
<keyword evidence="2" id="KW-1185">Reference proteome</keyword>
<name>A0ABV1KQ94_9BACL</name>
<dbReference type="PANTHER" id="PTHR38045">
    <property type="entry name" value="CHROMOSOME 1, WHOLE GENOME SHOTGUN SEQUENCE"/>
    <property type="match status" value="1"/>
</dbReference>
<dbReference type="Proteomes" id="UP001493487">
    <property type="component" value="Unassembled WGS sequence"/>
</dbReference>
<reference evidence="1 2" key="1">
    <citation type="journal article" date="2023" name="Genome Announc.">
        <title>Pan-Genome Analyses of the Genus Cohnella and Proposal of the Novel Species Cohnella silvisoli sp. nov., Isolated from Forest Soil.</title>
        <authorList>
            <person name="Wang C."/>
            <person name="Mao L."/>
            <person name="Bao G."/>
            <person name="Zhu H."/>
        </authorList>
    </citation>
    <scope>NUCLEOTIDE SEQUENCE [LARGE SCALE GENOMIC DNA]</scope>
    <source>
        <strain evidence="1 2">NL03-T5-1</strain>
    </source>
</reference>
<dbReference type="PANTHER" id="PTHR38045:SF1">
    <property type="entry name" value="HEPARINASE II_III-LIKE PROTEIN"/>
    <property type="match status" value="1"/>
</dbReference>
<accession>A0ABV1KQ94</accession>
<protein>
    <submittedName>
        <fullName evidence="1">Heparinase II/III family protein</fullName>
    </submittedName>
</protein>
<dbReference type="SUPFAM" id="SSF48230">
    <property type="entry name" value="Chondroitin AC/alginate lyase"/>
    <property type="match status" value="1"/>
</dbReference>
<dbReference type="RefSeq" id="WP_232183575.1">
    <property type="nucleotide sequence ID" value="NZ_JAIOAP010000002.1"/>
</dbReference>
<dbReference type="InterPro" id="IPR008929">
    <property type="entry name" value="Chondroitin_lyas"/>
</dbReference>
<evidence type="ECO:0000313" key="2">
    <source>
        <dbReference type="Proteomes" id="UP001493487"/>
    </source>
</evidence>
<comment type="caution">
    <text evidence="1">The sequence shown here is derived from an EMBL/GenBank/DDBJ whole genome shotgun (WGS) entry which is preliminary data.</text>
</comment>
<evidence type="ECO:0000313" key="1">
    <source>
        <dbReference type="EMBL" id="MEQ4481657.1"/>
    </source>
</evidence>
<gene>
    <name evidence="1" type="ORF">QJS35_04535</name>
</gene>
<organism evidence="1 2">
    <name type="scientific">Cohnella silvisoli</name>
    <dbReference type="NCBI Taxonomy" id="2873699"/>
    <lineage>
        <taxon>Bacteria</taxon>
        <taxon>Bacillati</taxon>
        <taxon>Bacillota</taxon>
        <taxon>Bacilli</taxon>
        <taxon>Bacillales</taxon>
        <taxon>Paenibacillaceae</taxon>
        <taxon>Cohnella</taxon>
    </lineage>
</organism>
<dbReference type="EMBL" id="JASKHM010000002">
    <property type="protein sequence ID" value="MEQ4481657.1"/>
    <property type="molecule type" value="Genomic_DNA"/>
</dbReference>
<proteinExistence type="predicted"/>
<sequence length="600" mass="68434">MSFARDEMKKNFILSKLSAATPDPCRYLLQNVSLQDTLTRLSQLDDYESLIGEIRREAASLLQETIPELHYHVFKLFQETGSRSEYERLYFRRRKRLTVFGILSLLEPDHVLYREALCEIIRSICDESTWCLPAHYRDEWSIDLFVAETAFALSEILALYGDGLPELLRERVILEIENRVFEPFEKKGPYDWETATHNWASVCAGSIGAAAIYLLTETDRLAAFLERVICAMDFYLQGFETDGACAEGYSYWQYGFGFFVYFADLLKQRTSGGINLFVLDKVGQIALFQQKCFLDDRKVVNFSDSVPESGVYLGLTHYLKTLYDEVHVPDASLRAVFNDDHCSRWVPAIRNLLWLRNEAGSPWPAMSYYMENTQWFVSRSVLGDGRYAFAAKGGHNAEPHNHNDIGQFILAVNGNPIMLDLGSGQYSRDYFGPARYDILCNGSQGHSVPIINGACQKPGRDAMATIREASISEEYDVFAIEMSSAYDTEQLLQLVRTFTWVKTELRLELADRYTFAESPRSITERFIVLQPPELASEGILVIRDGPSLLSIAFDPEQLDWVTESLLHVDHFGNRVNCFALDFSVKSPSLTDFIKLSFSLR</sequence>
<dbReference type="Gene3D" id="1.50.10.100">
    <property type="entry name" value="Chondroitin AC/alginate lyase"/>
    <property type="match status" value="1"/>
</dbReference>